<organism evidence="1 2">
    <name type="scientific">Anopheles atroparvus</name>
    <name type="common">European mosquito</name>
    <dbReference type="NCBI Taxonomy" id="41427"/>
    <lineage>
        <taxon>Eukaryota</taxon>
        <taxon>Metazoa</taxon>
        <taxon>Ecdysozoa</taxon>
        <taxon>Arthropoda</taxon>
        <taxon>Hexapoda</taxon>
        <taxon>Insecta</taxon>
        <taxon>Pterygota</taxon>
        <taxon>Neoptera</taxon>
        <taxon>Endopterygota</taxon>
        <taxon>Diptera</taxon>
        <taxon>Nematocera</taxon>
        <taxon>Culicoidea</taxon>
        <taxon>Culicidae</taxon>
        <taxon>Anophelinae</taxon>
        <taxon>Anopheles</taxon>
    </lineage>
</organism>
<keyword evidence="2" id="KW-1185">Reference proteome</keyword>
<name>A0AAG5CPH5_ANOAO</name>
<dbReference type="Proteomes" id="UP000075880">
    <property type="component" value="Unassembled WGS sequence"/>
</dbReference>
<accession>A0AAG5CPH5</accession>
<dbReference type="AlphaFoldDB" id="A0AAG5CPH5"/>
<protein>
    <submittedName>
        <fullName evidence="1">Uncharacterized protein</fullName>
    </submittedName>
</protein>
<evidence type="ECO:0000313" key="1">
    <source>
        <dbReference type="EnsemblMetazoa" id="ENSAATROPP000671"/>
    </source>
</evidence>
<reference evidence="1" key="1">
    <citation type="submission" date="2024-04" db="UniProtKB">
        <authorList>
            <consortium name="EnsemblMetazoa"/>
        </authorList>
    </citation>
    <scope>IDENTIFICATION</scope>
    <source>
        <strain evidence="1">EBRO</strain>
    </source>
</reference>
<sequence length="153" mass="16746">MIRSSPWPLLKRSNTADRLHHSVSRLACSQFTMKHLQGSLAVLAVLLIAFSQACNYGVGSRVTGDYLLHTIVVTKRSSQGPAALEATVDYKSNPLFNQQITFARVVTVSSTSCTFIMDSQQSIAKHFTAILRSATPVTELTVTLDVYGINWAT</sequence>
<proteinExistence type="predicted"/>
<dbReference type="EnsemblMetazoa" id="ENSAATROPT000706">
    <property type="protein sequence ID" value="ENSAATROPP000671"/>
    <property type="gene ID" value="ENSAATROPG000574"/>
</dbReference>
<evidence type="ECO:0000313" key="2">
    <source>
        <dbReference type="Proteomes" id="UP000075880"/>
    </source>
</evidence>